<dbReference type="SUPFAM" id="SSF56574">
    <property type="entry name" value="Serpins"/>
    <property type="match status" value="1"/>
</dbReference>
<dbReference type="EMBL" id="ABJL02000008">
    <property type="protein sequence ID" value="EDV05812.1"/>
    <property type="molecule type" value="Genomic_DNA"/>
</dbReference>
<name>B3CJ14_9BACE</name>
<proteinExistence type="predicted"/>
<dbReference type="PANTHER" id="PTHR11461:SF211">
    <property type="entry name" value="GH10112P-RELATED"/>
    <property type="match status" value="1"/>
</dbReference>
<feature type="domain" description="Serpin" evidence="1">
    <location>
        <begin position="1"/>
        <end position="146"/>
    </location>
</feature>
<dbReference type="GO" id="GO:0004867">
    <property type="term" value="F:serine-type endopeptidase inhibitor activity"/>
    <property type="evidence" value="ECO:0007669"/>
    <property type="project" value="InterPro"/>
</dbReference>
<dbReference type="GO" id="GO:0005615">
    <property type="term" value="C:extracellular space"/>
    <property type="evidence" value="ECO:0007669"/>
    <property type="project" value="InterPro"/>
</dbReference>
<dbReference type="InterPro" id="IPR023796">
    <property type="entry name" value="Serpin_dom"/>
</dbReference>
<dbReference type="InterPro" id="IPR042185">
    <property type="entry name" value="Serpin_sf_2"/>
</dbReference>
<gene>
    <name evidence="2" type="ORF">BACINT_04966</name>
</gene>
<dbReference type="InterPro" id="IPR042178">
    <property type="entry name" value="Serpin_sf_1"/>
</dbReference>
<comment type="caution">
    <text evidence="2">The sequence shown here is derived from an EMBL/GenBank/DDBJ whole genome shotgun (WGS) entry which is preliminary data.</text>
</comment>
<evidence type="ECO:0000313" key="2">
    <source>
        <dbReference type="EMBL" id="EDV05812.1"/>
    </source>
</evidence>
<dbReference type="PANTHER" id="PTHR11461">
    <property type="entry name" value="SERINE PROTEASE INHIBITOR, SERPIN"/>
    <property type="match status" value="1"/>
</dbReference>
<dbReference type="InterPro" id="IPR000215">
    <property type="entry name" value="Serpin_fam"/>
</dbReference>
<dbReference type="InterPro" id="IPR036186">
    <property type="entry name" value="Serpin_sf"/>
</dbReference>
<sequence length="147" mass="16429">MVLLLPAVDKTLDESLSELTYENWKEWNAALSGRQLQVKLPRFKVEYNKMLIEDMVAMGMKDAFDGYKADFSKMSAAELYIGLLQQFTYVNVDEEGTEAAAVTVGGMFETSVGPSTPISFYVDRPFAFVIKEKSTGAILFMGKITKL</sequence>
<dbReference type="eggNOG" id="COG4826">
    <property type="taxonomic scope" value="Bacteria"/>
</dbReference>
<reference evidence="2 3" key="1">
    <citation type="submission" date="2008-04" db="EMBL/GenBank/DDBJ databases">
        <title>Draft genome sequence of Bacteroides intestinalis (DSM 17393).</title>
        <authorList>
            <person name="Sudarsanam P."/>
            <person name="Ley R."/>
            <person name="Guruge J."/>
            <person name="Turnbaugh P.J."/>
            <person name="Mahowald M."/>
            <person name="Liep D."/>
            <person name="Gordon J."/>
        </authorList>
    </citation>
    <scope>NUCLEOTIDE SEQUENCE [LARGE SCALE GENOMIC DNA]</scope>
    <source>
        <strain evidence="2 3">DSM 17393</strain>
    </source>
</reference>
<accession>B3CJ14</accession>
<reference evidence="2 3" key="2">
    <citation type="submission" date="2008-04" db="EMBL/GenBank/DDBJ databases">
        <authorList>
            <person name="Fulton L."/>
            <person name="Clifton S."/>
            <person name="Fulton B."/>
            <person name="Xu J."/>
            <person name="Minx P."/>
            <person name="Pepin K.H."/>
            <person name="Johnson M."/>
            <person name="Thiruvilangam P."/>
            <person name="Bhonagiri V."/>
            <person name="Nash W.E."/>
            <person name="Mardis E.R."/>
            <person name="Wilson R.K."/>
        </authorList>
    </citation>
    <scope>NUCLEOTIDE SEQUENCE [LARGE SCALE GENOMIC DNA]</scope>
    <source>
        <strain evidence="2 3">DSM 17393</strain>
    </source>
</reference>
<organism evidence="2 3">
    <name type="scientific">Bacteroides intestinalis DSM 17393</name>
    <dbReference type="NCBI Taxonomy" id="471870"/>
    <lineage>
        <taxon>Bacteria</taxon>
        <taxon>Pseudomonadati</taxon>
        <taxon>Bacteroidota</taxon>
        <taxon>Bacteroidia</taxon>
        <taxon>Bacteroidales</taxon>
        <taxon>Bacteroidaceae</taxon>
        <taxon>Bacteroides</taxon>
    </lineage>
</organism>
<dbReference type="AlphaFoldDB" id="B3CJ14"/>
<dbReference type="Proteomes" id="UP000004596">
    <property type="component" value="Unassembled WGS sequence"/>
</dbReference>
<evidence type="ECO:0000313" key="3">
    <source>
        <dbReference type="Proteomes" id="UP000004596"/>
    </source>
</evidence>
<evidence type="ECO:0000259" key="1">
    <source>
        <dbReference type="Pfam" id="PF00079"/>
    </source>
</evidence>
<protein>
    <recommendedName>
        <fullName evidence="1">Serpin domain-containing protein</fullName>
    </recommendedName>
</protein>
<dbReference type="Gene3D" id="3.30.497.10">
    <property type="entry name" value="Antithrombin, subunit I, domain 2"/>
    <property type="match status" value="1"/>
</dbReference>
<dbReference type="Gene3D" id="2.30.39.10">
    <property type="entry name" value="Alpha-1-antitrypsin, domain 1"/>
    <property type="match status" value="1"/>
</dbReference>
<dbReference type="Pfam" id="PF00079">
    <property type="entry name" value="Serpin"/>
    <property type="match status" value="1"/>
</dbReference>